<reference evidence="1" key="2">
    <citation type="journal article" date="2015" name="Data Brief">
        <title>Shoot transcriptome of the giant reed, Arundo donax.</title>
        <authorList>
            <person name="Barrero R.A."/>
            <person name="Guerrero F.D."/>
            <person name="Moolhuijzen P."/>
            <person name="Goolsby J.A."/>
            <person name="Tidwell J."/>
            <person name="Bellgard S.E."/>
            <person name="Bellgard M.I."/>
        </authorList>
    </citation>
    <scope>NUCLEOTIDE SEQUENCE</scope>
    <source>
        <tissue evidence="1">Shoot tissue taken approximately 20 cm above the soil surface</tissue>
    </source>
</reference>
<name>A0A0A9HLG9_ARUDO</name>
<dbReference type="AlphaFoldDB" id="A0A0A9HLG9"/>
<sequence length="60" mass="6569">MSSTIGLSKSPGLQFCIVGKVWVCKNKPLYRKTDLTCMVTNLTNALRNVILQNRGKPACG</sequence>
<reference evidence="1" key="1">
    <citation type="submission" date="2014-09" db="EMBL/GenBank/DDBJ databases">
        <authorList>
            <person name="Magalhaes I.L.F."/>
            <person name="Oliveira U."/>
            <person name="Santos F.R."/>
            <person name="Vidigal T.H.D.A."/>
            <person name="Brescovit A.D."/>
            <person name="Santos A.J."/>
        </authorList>
    </citation>
    <scope>NUCLEOTIDE SEQUENCE</scope>
    <source>
        <tissue evidence="1">Shoot tissue taken approximately 20 cm above the soil surface</tissue>
    </source>
</reference>
<proteinExistence type="predicted"/>
<organism evidence="1">
    <name type="scientific">Arundo donax</name>
    <name type="common">Giant reed</name>
    <name type="synonym">Donax arundinaceus</name>
    <dbReference type="NCBI Taxonomy" id="35708"/>
    <lineage>
        <taxon>Eukaryota</taxon>
        <taxon>Viridiplantae</taxon>
        <taxon>Streptophyta</taxon>
        <taxon>Embryophyta</taxon>
        <taxon>Tracheophyta</taxon>
        <taxon>Spermatophyta</taxon>
        <taxon>Magnoliopsida</taxon>
        <taxon>Liliopsida</taxon>
        <taxon>Poales</taxon>
        <taxon>Poaceae</taxon>
        <taxon>PACMAD clade</taxon>
        <taxon>Arundinoideae</taxon>
        <taxon>Arundineae</taxon>
        <taxon>Arundo</taxon>
    </lineage>
</organism>
<accession>A0A0A9HLG9</accession>
<evidence type="ECO:0000313" key="1">
    <source>
        <dbReference type="EMBL" id="JAE33748.1"/>
    </source>
</evidence>
<protein>
    <submittedName>
        <fullName evidence="1">Uncharacterized protein</fullName>
    </submittedName>
</protein>
<dbReference type="EMBL" id="GBRH01164148">
    <property type="protein sequence ID" value="JAE33748.1"/>
    <property type="molecule type" value="Transcribed_RNA"/>
</dbReference>